<dbReference type="PANTHER" id="PTHR43201:SF32">
    <property type="entry name" value="2-SUCCINYLBENZOATE--COA LIGASE, CHLOROPLASTIC_PEROXISOMAL"/>
    <property type="match status" value="1"/>
</dbReference>
<comment type="caution">
    <text evidence="3">The sequence shown here is derived from an EMBL/GenBank/DDBJ whole genome shotgun (WGS) entry which is preliminary data.</text>
</comment>
<keyword evidence="3" id="KW-0436">Ligase</keyword>
<proteinExistence type="predicted"/>
<feature type="domain" description="AMP-dependent synthetase/ligase" evidence="1">
    <location>
        <begin position="99"/>
        <end position="304"/>
    </location>
</feature>
<dbReference type="Pfam" id="PF00501">
    <property type="entry name" value="AMP-binding"/>
    <property type="match status" value="1"/>
</dbReference>
<protein>
    <submittedName>
        <fullName evidence="3">Acyl--CoA ligase</fullName>
    </submittedName>
</protein>
<evidence type="ECO:0000313" key="3">
    <source>
        <dbReference type="EMBL" id="MBM6858031.1"/>
    </source>
</evidence>
<dbReference type="RefSeq" id="WP_204972287.1">
    <property type="nucleotide sequence ID" value="NZ_JAAZTS010000016.1"/>
</dbReference>
<organism evidence="3 4">
    <name type="scientific">Caecibacteroides pullorum</name>
    <dbReference type="NCBI Taxonomy" id="2725562"/>
    <lineage>
        <taxon>Bacteria</taxon>
        <taxon>Pseudomonadati</taxon>
        <taxon>Bacteroidota</taxon>
        <taxon>Bacteroidia</taxon>
        <taxon>Bacteroidales</taxon>
        <taxon>Bacteroidaceae</taxon>
        <taxon>Caecibacteroides</taxon>
    </lineage>
</organism>
<dbReference type="GO" id="GO:0006631">
    <property type="term" value="P:fatty acid metabolic process"/>
    <property type="evidence" value="ECO:0007669"/>
    <property type="project" value="TreeGrafter"/>
</dbReference>
<dbReference type="Gene3D" id="3.30.300.30">
    <property type="match status" value="1"/>
</dbReference>
<dbReference type="Pfam" id="PF13193">
    <property type="entry name" value="AMP-binding_C"/>
    <property type="match status" value="1"/>
</dbReference>
<name>A0AA41D9U3_9BACT</name>
<evidence type="ECO:0000313" key="4">
    <source>
        <dbReference type="Proteomes" id="UP000698924"/>
    </source>
</evidence>
<reference evidence="3 4" key="1">
    <citation type="journal article" date="2021" name="Sci. Rep.">
        <title>The distribution of antibiotic resistance genes in chicken gut microbiota commensals.</title>
        <authorList>
            <person name="Juricova H."/>
            <person name="Matiasovicova J."/>
            <person name="Kubasova T."/>
            <person name="Cejkova D."/>
            <person name="Rychlik I."/>
        </authorList>
    </citation>
    <scope>NUCLEOTIDE SEQUENCE [LARGE SCALE GENOMIC DNA]</scope>
    <source>
        <strain evidence="3 4">An421</strain>
    </source>
</reference>
<dbReference type="AlphaFoldDB" id="A0AA41D9U3"/>
<sequence length="438" mass="48162">MRRIEDYLLQHATTAGDRLAVVCGSEHITYARLCTLVQERARTLAGCGQKGLVLRSSQSIDFLVTYFAAHMADRAIVPLEKDIPEIRFSEIESVVAGNPIPDDIADILFTTGTTGNQKGVMLSHTAILANAENLIGAQGFDQDVTFVISGPLNHIGSLSKIWPMIVVGGTILITEGIKDINAFFSALDYPCRKFATFLVPASLRILMQFGKNKLHEYASKIDFIETGAAPMAQSDMEQLCGILPSTRLYNTYASTETGIISTHDYCHDGCIPGCLGKPMRHASVVITPEGTIACRGPMLMSGYLGDPSLTGTVLRDHTLYTSDLGYVDEQGRLRLEGRADDVINVGGYKISPIEVENVAMAYPDITDCICVCAYHPVVGNVLKLIYVTQAGRPLDQKALVKYLKTRLESYKIPFLYAQADRVERTYNGKLNRKFYKNK</sequence>
<dbReference type="Proteomes" id="UP000698924">
    <property type="component" value="Unassembled WGS sequence"/>
</dbReference>
<dbReference type="InterPro" id="IPR000873">
    <property type="entry name" value="AMP-dep_synth/lig_dom"/>
</dbReference>
<dbReference type="CDD" id="cd04433">
    <property type="entry name" value="AFD_class_I"/>
    <property type="match status" value="1"/>
</dbReference>
<dbReference type="SUPFAM" id="SSF56801">
    <property type="entry name" value="Acetyl-CoA synthetase-like"/>
    <property type="match status" value="1"/>
</dbReference>
<keyword evidence="4" id="KW-1185">Reference proteome</keyword>
<dbReference type="PANTHER" id="PTHR43201">
    <property type="entry name" value="ACYL-COA SYNTHETASE"/>
    <property type="match status" value="1"/>
</dbReference>
<evidence type="ECO:0000259" key="1">
    <source>
        <dbReference type="Pfam" id="PF00501"/>
    </source>
</evidence>
<evidence type="ECO:0000259" key="2">
    <source>
        <dbReference type="Pfam" id="PF13193"/>
    </source>
</evidence>
<feature type="domain" description="AMP-binding enzyme C-terminal" evidence="2">
    <location>
        <begin position="354"/>
        <end position="429"/>
    </location>
</feature>
<accession>A0AA41D9U3</accession>
<dbReference type="InterPro" id="IPR042099">
    <property type="entry name" value="ANL_N_sf"/>
</dbReference>
<dbReference type="InterPro" id="IPR025110">
    <property type="entry name" value="AMP-bd_C"/>
</dbReference>
<gene>
    <name evidence="3" type="ORF">H6D15_10545</name>
</gene>
<dbReference type="Gene3D" id="3.40.50.12780">
    <property type="entry name" value="N-terminal domain of ligase-like"/>
    <property type="match status" value="2"/>
</dbReference>
<dbReference type="InterPro" id="IPR045851">
    <property type="entry name" value="AMP-bd_C_sf"/>
</dbReference>
<dbReference type="GO" id="GO:0031956">
    <property type="term" value="F:medium-chain fatty acid-CoA ligase activity"/>
    <property type="evidence" value="ECO:0007669"/>
    <property type="project" value="TreeGrafter"/>
</dbReference>
<dbReference type="EMBL" id="JACJMO010000016">
    <property type="protein sequence ID" value="MBM6858031.1"/>
    <property type="molecule type" value="Genomic_DNA"/>
</dbReference>